<protein>
    <submittedName>
        <fullName evidence="3">Chaperone protein DnaJ</fullName>
    </submittedName>
</protein>
<evidence type="ECO:0000313" key="3">
    <source>
        <dbReference type="EMBL" id="KPQ44218.1"/>
    </source>
</evidence>
<comment type="caution">
    <text evidence="3">The sequence shown here is derived from an EMBL/GenBank/DDBJ whole genome shotgun (WGS) entry which is preliminary data.</text>
</comment>
<dbReference type="EMBL" id="LKCM01000102">
    <property type="protein sequence ID" value="KPQ44218.1"/>
    <property type="molecule type" value="Genomic_DNA"/>
</dbReference>
<accession>A0A0N8KR83</accession>
<dbReference type="Gene3D" id="6.20.20.10">
    <property type="match status" value="2"/>
</dbReference>
<name>A0A0N8KR83_9EURY</name>
<sequence>MAEAKGEIKRTPKVPGIVKCMYCDGTGKHQGETCIVCGGKGEVEVVDSSRKCQWCKGRGYLMQGIPCTNCGGTGYTRPLGRERLF</sequence>
<proteinExistence type="predicted"/>
<dbReference type="AlphaFoldDB" id="A0A0N8KR83"/>
<dbReference type="SUPFAM" id="SSF57938">
    <property type="entry name" value="DnaJ/Hsp40 cysteine-rich domain"/>
    <property type="match status" value="1"/>
</dbReference>
<reference evidence="3 4" key="1">
    <citation type="submission" date="2015-09" db="EMBL/GenBank/DDBJ databases">
        <title>A metagenomics-based metabolic model of nitrate-dependent anaerobic oxidation of methane by Methanoperedens-like archaea.</title>
        <authorList>
            <person name="Arshad A."/>
            <person name="Speth D.R."/>
            <person name="De Graaf R.M."/>
            <person name="Op Den Camp H.J."/>
            <person name="Jetten M.S."/>
            <person name="Welte C.U."/>
        </authorList>
    </citation>
    <scope>NUCLEOTIDE SEQUENCE [LARGE SCALE GENOMIC DNA]</scope>
</reference>
<feature type="zinc finger region" description="CR-type" evidence="1">
    <location>
        <begin position="7"/>
        <end position="79"/>
    </location>
</feature>
<dbReference type="InterPro" id="IPR036410">
    <property type="entry name" value="HSP_DnaJ_Cys-rich_dom_sf"/>
</dbReference>
<dbReference type="Proteomes" id="UP000050360">
    <property type="component" value="Unassembled WGS sequence"/>
</dbReference>
<keyword evidence="1" id="KW-0479">Metal-binding</keyword>
<evidence type="ECO:0000256" key="1">
    <source>
        <dbReference type="PROSITE-ProRule" id="PRU00546"/>
    </source>
</evidence>
<keyword evidence="1" id="KW-0863">Zinc-finger</keyword>
<evidence type="ECO:0000259" key="2">
    <source>
        <dbReference type="PROSITE" id="PS51188"/>
    </source>
</evidence>
<gene>
    <name evidence="3" type="primary">dnaJ</name>
    <name evidence="3" type="ORF">MPEBLZ_01200</name>
</gene>
<dbReference type="PROSITE" id="PS51188">
    <property type="entry name" value="ZF_CR"/>
    <property type="match status" value="1"/>
</dbReference>
<keyword evidence="1" id="KW-0862">Zinc</keyword>
<dbReference type="GO" id="GO:0031072">
    <property type="term" value="F:heat shock protein binding"/>
    <property type="evidence" value="ECO:0007669"/>
    <property type="project" value="InterPro"/>
</dbReference>
<organism evidence="3 4">
    <name type="scientific">Candidatus Methanoperedens nitratireducens</name>
    <dbReference type="NCBI Taxonomy" id="1392998"/>
    <lineage>
        <taxon>Archaea</taxon>
        <taxon>Methanobacteriati</taxon>
        <taxon>Methanobacteriota</taxon>
        <taxon>Stenosarchaea group</taxon>
        <taxon>Methanomicrobia</taxon>
        <taxon>Methanosarcinales</taxon>
        <taxon>ANME-2 cluster</taxon>
        <taxon>Candidatus Methanoperedentaceae</taxon>
        <taxon>Candidatus Methanoperedens</taxon>
    </lineage>
</organism>
<dbReference type="InterPro" id="IPR001305">
    <property type="entry name" value="HSP_DnaJ_Cys-rich_dom"/>
</dbReference>
<feature type="domain" description="CR-type" evidence="2">
    <location>
        <begin position="7"/>
        <end position="79"/>
    </location>
</feature>
<dbReference type="GO" id="GO:0051082">
    <property type="term" value="F:unfolded protein binding"/>
    <property type="evidence" value="ECO:0007669"/>
    <property type="project" value="InterPro"/>
</dbReference>
<evidence type="ECO:0000313" key="4">
    <source>
        <dbReference type="Proteomes" id="UP000050360"/>
    </source>
</evidence>
<dbReference type="GO" id="GO:0008270">
    <property type="term" value="F:zinc ion binding"/>
    <property type="evidence" value="ECO:0007669"/>
    <property type="project" value="UniProtKB-KW"/>
</dbReference>